<keyword evidence="7" id="KW-0539">Nucleus</keyword>
<dbReference type="SMART" id="SM01082">
    <property type="entry name" value="CHZ"/>
    <property type="match status" value="1"/>
</dbReference>
<evidence type="ECO:0000256" key="5">
    <source>
        <dbReference type="ARBA" id="ARBA00019831"/>
    </source>
</evidence>
<comment type="subcellular location">
    <subcellularLocation>
        <location evidence="2">Nucleus</location>
    </subcellularLocation>
</comment>
<dbReference type="Proteomes" id="UP000000689">
    <property type="component" value="Chromosome 2"/>
</dbReference>
<dbReference type="GO" id="GO:0042393">
    <property type="term" value="F:histone binding"/>
    <property type="evidence" value="ECO:0007669"/>
    <property type="project" value="EnsemblFungi"/>
</dbReference>
<name>G0W775_NAUDC</name>
<dbReference type="Pfam" id="PF09649">
    <property type="entry name" value="CHZ"/>
    <property type="match status" value="1"/>
</dbReference>
<dbReference type="OrthoDB" id="4174291at2759"/>
<dbReference type="EMBL" id="HE580268">
    <property type="protein sequence ID" value="CCD23636.1"/>
    <property type="molecule type" value="Genomic_DNA"/>
</dbReference>
<feature type="region of interest" description="Disordered" evidence="8">
    <location>
        <begin position="136"/>
        <end position="168"/>
    </location>
</feature>
<evidence type="ECO:0000256" key="4">
    <source>
        <dbReference type="ARBA" id="ARBA00018732"/>
    </source>
</evidence>
<comment type="function">
    <text evidence="1">Forms a chaperone-bound H2A.Z-H2B complex that acts as a source for SWR1 complex-dependent H2A to H2A.Z histone replacement in chromatin.</text>
</comment>
<dbReference type="AlphaFoldDB" id="G0W775"/>
<feature type="compositionally biased region" description="Acidic residues" evidence="8">
    <location>
        <begin position="153"/>
        <end position="168"/>
    </location>
</feature>
<evidence type="ECO:0000256" key="6">
    <source>
        <dbReference type="ARBA" id="ARBA00023186"/>
    </source>
</evidence>
<organism evidence="10 11">
    <name type="scientific">Naumovozyma dairenensis (strain ATCC 10597 / BCRC 20456 / CBS 421 / NBRC 0211 / NRRL Y-12639)</name>
    <name type="common">Saccharomyces dairenensis</name>
    <dbReference type="NCBI Taxonomy" id="1071378"/>
    <lineage>
        <taxon>Eukaryota</taxon>
        <taxon>Fungi</taxon>
        <taxon>Dikarya</taxon>
        <taxon>Ascomycota</taxon>
        <taxon>Saccharomycotina</taxon>
        <taxon>Saccharomycetes</taxon>
        <taxon>Saccharomycetales</taxon>
        <taxon>Saccharomycetaceae</taxon>
        <taxon>Naumovozyma</taxon>
    </lineage>
</organism>
<evidence type="ECO:0000256" key="8">
    <source>
        <dbReference type="SAM" id="MobiDB-lite"/>
    </source>
</evidence>
<feature type="compositionally biased region" description="Basic and acidic residues" evidence="8">
    <location>
        <begin position="29"/>
        <end position="40"/>
    </location>
</feature>
<keyword evidence="6" id="KW-0143">Chaperone</keyword>
<feature type="region of interest" description="Disordered" evidence="8">
    <location>
        <begin position="1"/>
        <end position="94"/>
    </location>
</feature>
<dbReference type="InterPro" id="IPR019098">
    <property type="entry name" value="Histone_chaperone_domain_CHZ"/>
</dbReference>
<dbReference type="OMA" id="RTHYDDE"/>
<dbReference type="RefSeq" id="XP_003668879.1">
    <property type="nucleotide sequence ID" value="XM_003668831.1"/>
</dbReference>
<evidence type="ECO:0000259" key="9">
    <source>
        <dbReference type="SMART" id="SM01082"/>
    </source>
</evidence>
<comment type="similarity">
    <text evidence="3">Belongs to the CHZ1 family.</text>
</comment>
<feature type="domain" description="Histone chaperone" evidence="9">
    <location>
        <begin position="105"/>
        <end position="142"/>
    </location>
</feature>
<gene>
    <name evidence="10" type="primary">NDAI0B06040</name>
    <name evidence="10" type="ordered locus">NDAI_0B06040</name>
</gene>
<evidence type="ECO:0000313" key="11">
    <source>
        <dbReference type="Proteomes" id="UP000000689"/>
    </source>
</evidence>
<evidence type="ECO:0000256" key="3">
    <source>
        <dbReference type="ARBA" id="ARBA00008057"/>
    </source>
</evidence>
<evidence type="ECO:0000256" key="7">
    <source>
        <dbReference type="ARBA" id="ARBA00023242"/>
    </source>
</evidence>
<accession>G0W775</accession>
<evidence type="ECO:0000256" key="2">
    <source>
        <dbReference type="ARBA" id="ARBA00004123"/>
    </source>
</evidence>
<proteinExistence type="inferred from homology"/>
<dbReference type="HOGENOM" id="CLU_126134_0_0_1"/>
<evidence type="ECO:0000256" key="1">
    <source>
        <dbReference type="ARBA" id="ARBA00002212"/>
    </source>
</evidence>
<dbReference type="KEGG" id="ndi:NDAI_0B06040"/>
<sequence>MSEELKETHTVEEPTRQNDEVAVAVVADNNDKNQNDSRNKPEKKRRKRRNYDAYDEEVAKEEAEEKTQKKLKTDSSKGDQGEIIDEDASDLDDAKLDMLMGKDVDEEEDDLAEIDTSNIITGGRRTRGKVIDFKKTAEKLEGKKEEEAAMPTNEDDDEEEDPDVEFKE</sequence>
<feature type="compositionally biased region" description="Basic and acidic residues" evidence="8">
    <location>
        <begin position="60"/>
        <end position="80"/>
    </location>
</feature>
<dbReference type="GO" id="GO:0006338">
    <property type="term" value="P:chromatin remodeling"/>
    <property type="evidence" value="ECO:0007669"/>
    <property type="project" value="EnsemblFungi"/>
</dbReference>
<dbReference type="eggNOG" id="ENOG502SCUM">
    <property type="taxonomic scope" value="Eukaryota"/>
</dbReference>
<feature type="compositionally biased region" description="Acidic residues" evidence="8">
    <location>
        <begin position="82"/>
        <end position="91"/>
    </location>
</feature>
<dbReference type="GeneID" id="11497793"/>
<feature type="compositionally biased region" description="Basic and acidic residues" evidence="8">
    <location>
        <begin position="1"/>
        <end position="19"/>
    </location>
</feature>
<dbReference type="GO" id="GO:0005634">
    <property type="term" value="C:nucleus"/>
    <property type="evidence" value="ECO:0007669"/>
    <property type="project" value="UniProtKB-SubCell"/>
</dbReference>
<evidence type="ECO:0000313" key="10">
    <source>
        <dbReference type="EMBL" id="CCD23636.1"/>
    </source>
</evidence>
<reference evidence="10 11" key="1">
    <citation type="journal article" date="2011" name="Proc. Natl. Acad. Sci. U.S.A.">
        <title>Evolutionary erosion of yeast sex chromosomes by mating-type switching accidents.</title>
        <authorList>
            <person name="Gordon J.L."/>
            <person name="Armisen D."/>
            <person name="Proux-Wera E."/>
            <person name="Oheigeartaigh S.S."/>
            <person name="Byrne K.P."/>
            <person name="Wolfe K.H."/>
        </authorList>
    </citation>
    <scope>NUCLEOTIDE SEQUENCE [LARGE SCALE GENOMIC DNA]</scope>
    <source>
        <strain evidence="11">ATCC 10597 / BCRC 20456 / CBS 421 / NBRC 0211 / NRRL Y-12639</strain>
    </source>
</reference>
<feature type="compositionally biased region" description="Basic and acidic residues" evidence="8">
    <location>
        <begin position="136"/>
        <end position="147"/>
    </location>
</feature>
<keyword evidence="11" id="KW-1185">Reference proteome</keyword>
<dbReference type="STRING" id="1071378.G0W775"/>
<protein>
    <recommendedName>
        <fullName evidence="5">Histone H2A.Z-specific chaperone CHZ1</fullName>
    </recommendedName>
    <alternativeName>
        <fullName evidence="4">Histone H2A.Z-specific chaperone chz1</fullName>
    </alternativeName>
</protein>